<dbReference type="SUPFAM" id="SSF56349">
    <property type="entry name" value="DNA breaking-rejoining enzymes"/>
    <property type="match status" value="1"/>
</dbReference>
<dbReference type="Gene3D" id="1.10.132.120">
    <property type="match status" value="1"/>
</dbReference>
<name>A0A7C7ZD29_9ARCH</name>
<accession>A0A7C7ZD29</accession>
<dbReference type="Gene3D" id="3.90.15.10">
    <property type="entry name" value="Topoisomerase I, Chain A, domain 3"/>
    <property type="match status" value="1"/>
</dbReference>
<feature type="domain" description="DNA topoisomerase IB N-terminal" evidence="2">
    <location>
        <begin position="3"/>
        <end position="39"/>
    </location>
</feature>
<protein>
    <submittedName>
        <fullName evidence="3">DNA topoisomerase IB</fullName>
    </submittedName>
</protein>
<dbReference type="InterPro" id="IPR035447">
    <property type="entry name" value="DNA_topo_I_N_sf"/>
</dbReference>
<evidence type="ECO:0000313" key="3">
    <source>
        <dbReference type="EMBL" id="HIG63259.1"/>
    </source>
</evidence>
<dbReference type="AlphaFoldDB" id="A0A7C7ZD29"/>
<dbReference type="Pfam" id="PF01028">
    <property type="entry name" value="Topoisom_I"/>
    <property type="match status" value="1"/>
</dbReference>
<dbReference type="EMBL" id="DUAV01000018">
    <property type="protein sequence ID" value="HIG63259.1"/>
    <property type="molecule type" value="Genomic_DNA"/>
</dbReference>
<dbReference type="Gene3D" id="3.30.66.10">
    <property type="entry name" value="DNA topoisomerase I domain"/>
    <property type="match status" value="1"/>
</dbReference>
<evidence type="ECO:0000259" key="2">
    <source>
        <dbReference type="Pfam" id="PF21338"/>
    </source>
</evidence>
<dbReference type="Pfam" id="PF21338">
    <property type="entry name" value="Top1B_N_bact"/>
    <property type="match status" value="1"/>
</dbReference>
<dbReference type="GO" id="GO:0006265">
    <property type="term" value="P:DNA topological change"/>
    <property type="evidence" value="ECO:0007669"/>
    <property type="project" value="InterPro"/>
</dbReference>
<comment type="caution">
    <text evidence="3">The sequence shown here is derived from an EMBL/GenBank/DDBJ whole genome shotgun (WGS) entry which is preliminary data.</text>
</comment>
<gene>
    <name evidence="3" type="ORF">EYQ16_01905</name>
</gene>
<dbReference type="InterPro" id="IPR014711">
    <property type="entry name" value="TopoI_cat_a-hlx-sub_euk"/>
</dbReference>
<dbReference type="InterPro" id="IPR011010">
    <property type="entry name" value="DNA_brk_join_enz"/>
</dbReference>
<dbReference type="GO" id="GO:0003677">
    <property type="term" value="F:DNA binding"/>
    <property type="evidence" value="ECO:0007669"/>
    <property type="project" value="InterPro"/>
</dbReference>
<dbReference type="Proteomes" id="UP000589516">
    <property type="component" value="Unassembled WGS sequence"/>
</dbReference>
<evidence type="ECO:0000313" key="4">
    <source>
        <dbReference type="Proteomes" id="UP000589516"/>
    </source>
</evidence>
<dbReference type="GO" id="GO:0003917">
    <property type="term" value="F:DNA topoisomerase type I (single strand cut, ATP-independent) activity"/>
    <property type="evidence" value="ECO:0007669"/>
    <property type="project" value="InterPro"/>
</dbReference>
<organism evidence="3 4">
    <name type="scientific">Marine Group III euryarchaeote</name>
    <dbReference type="NCBI Taxonomy" id="2173149"/>
    <lineage>
        <taxon>Archaea</taxon>
        <taxon>Methanobacteriati</taxon>
        <taxon>Thermoplasmatota</taxon>
        <taxon>Thermoplasmata</taxon>
        <taxon>Candidatus Thermoprofundales</taxon>
    </lineage>
</organism>
<keyword evidence="3" id="KW-0413">Isomerase</keyword>
<dbReference type="InterPro" id="IPR049331">
    <property type="entry name" value="Top1B_N_bact"/>
</dbReference>
<evidence type="ECO:0000259" key="1">
    <source>
        <dbReference type="Pfam" id="PF01028"/>
    </source>
</evidence>
<sequence length="334" mass="38467">MLTGKKTLEHIEGLKIPPAWTDVWICEDNKGHLQATGVDKKGRKQYVYHPLWTKLRSAAKFDKMVEFGHILPVIRRQYDLDLRVEGNSRQMMMPKERMLAALVRLLDTTFIRIGNETYREANQHYGLTTLLDDHCTFEYDDNVLPDEEKWYDGQLVGWFTFVGKSGKDYTVMVHDERYPDLVALMLESYNLKAEGKNDLFVYVDEEGTPRDITSKMVNNYLQNIAGFRFSAKDFRTWRGTELAANGLAEARKQLNKKERKKMVTTVVKEVAARLGNTPAVCRSSYIHPAFLEDFMAGRFYGKWKQAHTSEETELLSSNEVAVLNYLGEGAQVTK</sequence>
<reference evidence="4" key="1">
    <citation type="journal article" date="2019" name="bioRxiv">
        <title>Genome diversification in globally distributed novel marine Proteobacteria is linked to environmental adaptation.</title>
        <authorList>
            <person name="Zhou Z."/>
            <person name="Tran P.Q."/>
            <person name="Kieft K."/>
            <person name="Anantharaman K."/>
        </authorList>
    </citation>
    <scope>NUCLEOTIDE SEQUENCE [LARGE SCALE GENOMIC DNA]</scope>
</reference>
<feature type="domain" description="DNA topoisomerase I catalytic core eukaryotic-type" evidence="1">
    <location>
        <begin position="56"/>
        <end position="292"/>
    </location>
</feature>
<dbReference type="SUPFAM" id="SSF55869">
    <property type="entry name" value="DNA topoisomerase I domain"/>
    <property type="match status" value="1"/>
</dbReference>
<proteinExistence type="predicted"/>
<dbReference type="InterPro" id="IPR013500">
    <property type="entry name" value="TopoI_cat_euk"/>
</dbReference>
<dbReference type="PROSITE" id="PS52038">
    <property type="entry name" value="TOPO_IB_2"/>
    <property type="match status" value="1"/>
</dbReference>